<dbReference type="InterPro" id="IPR009078">
    <property type="entry name" value="Ferritin-like_SF"/>
</dbReference>
<dbReference type="STRING" id="877500.GCA_000935065_00873"/>
<dbReference type="RefSeq" id="WP_129082583.1">
    <property type="nucleotide sequence ID" value="NZ_CP041070.1"/>
</dbReference>
<evidence type="ECO:0000313" key="2">
    <source>
        <dbReference type="Proteomes" id="UP000290191"/>
    </source>
</evidence>
<proteinExistence type="predicted"/>
<dbReference type="InterPro" id="IPR019243">
    <property type="entry name" value="DUF2202"/>
</dbReference>
<dbReference type="OrthoDB" id="573482at2"/>
<sequence length="263" mass="29947">MQENIQENTVTQEQLETKQDSIIKNFDEDLLKGLRVDPNYNEPVLDQVLRIAIYDEYHAYETYRKILEKFGNVSPFSNILEAEIRHYQELALILEKHQVPMPVNDWEGKIEAPNSLLEASEIAVAAEIDNIKMYDNLISYAKDYPDVLDTLYRMQAASYNNHLPSFRQAVINHSSSDTQVNVNEIYQQYSQHNIDEAISKMDEFGQMASKFASGQVTQEDMLKLLSNTNLSFIGGALLGAVGAGVLSQMTKEKSEDIQEDEEV</sequence>
<gene>
    <name evidence="1" type="ORF">CRV06_11525</name>
</gene>
<protein>
    <submittedName>
        <fullName evidence="1">DUF2202 domain-containing protein</fullName>
    </submittedName>
</protein>
<dbReference type="EMBL" id="PDKO01000010">
    <property type="protein sequence ID" value="RXJ62054.1"/>
    <property type="molecule type" value="Genomic_DNA"/>
</dbReference>
<comment type="caution">
    <text evidence="1">The sequence shown here is derived from an EMBL/GenBank/DDBJ whole genome shotgun (WGS) entry which is preliminary data.</text>
</comment>
<dbReference type="Proteomes" id="UP000290191">
    <property type="component" value="Unassembled WGS sequence"/>
</dbReference>
<dbReference type="Gene3D" id="1.20.1260.10">
    <property type="match status" value="1"/>
</dbReference>
<reference evidence="1 2" key="1">
    <citation type="submission" date="2017-10" db="EMBL/GenBank/DDBJ databases">
        <title>Genomics of the genus Arcobacter.</title>
        <authorList>
            <person name="Perez-Cataluna A."/>
            <person name="Figueras M.J."/>
        </authorList>
    </citation>
    <scope>NUCLEOTIDE SEQUENCE [LARGE SCALE GENOMIC DNA]</scope>
    <source>
        <strain evidence="1 2">DSM 24636</strain>
    </source>
</reference>
<organism evidence="1 2">
    <name type="scientific">Halarcobacter anaerophilus</name>
    <dbReference type="NCBI Taxonomy" id="877500"/>
    <lineage>
        <taxon>Bacteria</taxon>
        <taxon>Pseudomonadati</taxon>
        <taxon>Campylobacterota</taxon>
        <taxon>Epsilonproteobacteria</taxon>
        <taxon>Campylobacterales</taxon>
        <taxon>Arcobacteraceae</taxon>
        <taxon>Halarcobacter</taxon>
    </lineage>
</organism>
<keyword evidence="2" id="KW-1185">Reference proteome</keyword>
<dbReference type="AlphaFoldDB" id="A0A4Q0XZ41"/>
<dbReference type="SUPFAM" id="SSF47240">
    <property type="entry name" value="Ferritin-like"/>
    <property type="match status" value="1"/>
</dbReference>
<dbReference type="InterPro" id="IPR012347">
    <property type="entry name" value="Ferritin-like"/>
</dbReference>
<name>A0A4Q0XZ41_9BACT</name>
<dbReference type="CDD" id="cd01048">
    <property type="entry name" value="Ferritin_like_AB2"/>
    <property type="match status" value="1"/>
</dbReference>
<evidence type="ECO:0000313" key="1">
    <source>
        <dbReference type="EMBL" id="RXJ62054.1"/>
    </source>
</evidence>
<accession>A0A4Q0XZ41</accession>